<reference evidence="2" key="1">
    <citation type="submission" date="2017-03" db="EMBL/GenBank/DDBJ databases">
        <title>Genomes of endolithic fungi from Antarctica.</title>
        <authorList>
            <person name="Coleine C."/>
            <person name="Masonjones S."/>
            <person name="Stajich J.E."/>
        </authorList>
    </citation>
    <scope>NUCLEOTIDE SEQUENCE [LARGE SCALE GENOMIC DNA]</scope>
    <source>
        <strain evidence="2">CCFEE 5527</strain>
    </source>
</reference>
<comment type="caution">
    <text evidence="1">The sequence shown here is derived from an EMBL/GenBank/DDBJ whole genome shotgun (WGS) entry which is preliminary data.</text>
</comment>
<dbReference type="OrthoDB" id="192702at2759"/>
<dbReference type="EMBL" id="NAJO01000007">
    <property type="protein sequence ID" value="OQO11360.1"/>
    <property type="molecule type" value="Genomic_DNA"/>
</dbReference>
<dbReference type="Proteomes" id="UP000192596">
    <property type="component" value="Unassembled WGS sequence"/>
</dbReference>
<dbReference type="Pfam" id="PF11017">
    <property type="entry name" value="DUF2855"/>
    <property type="match status" value="1"/>
</dbReference>
<dbReference type="AlphaFoldDB" id="A0A1V8TJ08"/>
<name>A0A1V8TJ08_9PEZI</name>
<proteinExistence type="predicted"/>
<dbReference type="InParanoid" id="A0A1V8TJ08"/>
<protein>
    <submittedName>
        <fullName evidence="1">Uncharacterized protein</fullName>
    </submittedName>
</protein>
<organism evidence="1 2">
    <name type="scientific">Cryoendolithus antarcticus</name>
    <dbReference type="NCBI Taxonomy" id="1507870"/>
    <lineage>
        <taxon>Eukaryota</taxon>
        <taxon>Fungi</taxon>
        <taxon>Dikarya</taxon>
        <taxon>Ascomycota</taxon>
        <taxon>Pezizomycotina</taxon>
        <taxon>Dothideomycetes</taxon>
        <taxon>Dothideomycetidae</taxon>
        <taxon>Cladosporiales</taxon>
        <taxon>Cladosporiaceae</taxon>
        <taxon>Cryoendolithus</taxon>
    </lineage>
</organism>
<evidence type="ECO:0000313" key="1">
    <source>
        <dbReference type="EMBL" id="OQO11360.1"/>
    </source>
</evidence>
<gene>
    <name evidence="1" type="ORF">B0A48_05616</name>
</gene>
<sequence>MSSLLSIHVVNKSNNTLHHSVPYTPPSSVHPLAEGHVKARASLVSLTSNNLAYARLGSFWHWWSGYQVPSSLPPPYNDASQYGIVPTWGYGEVLSSRVPGLELGTQLWGFWPSNSMAVDFKLVPDEPEGHWRDVTKSRAGMMSYYHRYQVANLPGKISELSSNDLEKVAWQTVFLPLFACGYWTSKYVLGPQPVHPFGAPGAEWTKEDADLSKAVVISLSASGKTARAFTDTLFHSRGPGTGPLGFLAVSSKPDAEWLTSGKLPSRAVAYADATSDETTEWIRDLHPSRMVIVDFGGRAGSLDSLMTALQSSLSQASLTIIGIGGTATAMQSPSELAAFAKIARIPERVQMNTSAVRDVLIERDGAKAVFDELDKAWRGFEGRGFAKGLKLEIGKGAGGEEGFEGGWRGLCKGRADAVDGVVYRMDLDA</sequence>
<keyword evidence="2" id="KW-1185">Reference proteome</keyword>
<dbReference type="InterPro" id="IPR021276">
    <property type="entry name" value="DUF2855"/>
</dbReference>
<evidence type="ECO:0000313" key="2">
    <source>
        <dbReference type="Proteomes" id="UP000192596"/>
    </source>
</evidence>
<accession>A0A1V8TJ08</accession>